<feature type="transmembrane region" description="Helical" evidence="9">
    <location>
        <begin position="314"/>
        <end position="336"/>
    </location>
</feature>
<evidence type="ECO:0000256" key="8">
    <source>
        <dbReference type="SAM" id="MobiDB-lite"/>
    </source>
</evidence>
<evidence type="ECO:0000256" key="6">
    <source>
        <dbReference type="ARBA" id="ARBA00022989"/>
    </source>
</evidence>
<dbReference type="InterPro" id="IPR037294">
    <property type="entry name" value="ABC_BtuC-like"/>
</dbReference>
<dbReference type="PANTHER" id="PTHR30472:SF1">
    <property type="entry name" value="FE(3+) DICITRATE TRANSPORT SYSTEM PERMEASE PROTEIN FECC-RELATED"/>
    <property type="match status" value="1"/>
</dbReference>
<dbReference type="RefSeq" id="WP_260652036.1">
    <property type="nucleotide sequence ID" value="NZ_CP104275.1"/>
</dbReference>
<keyword evidence="3" id="KW-0813">Transport</keyword>
<feature type="transmembrane region" description="Helical" evidence="9">
    <location>
        <begin position="275"/>
        <end position="302"/>
    </location>
</feature>
<feature type="region of interest" description="Disordered" evidence="8">
    <location>
        <begin position="1"/>
        <end position="27"/>
    </location>
</feature>
<dbReference type="EMBL" id="CP104275">
    <property type="protein sequence ID" value="UWX96756.1"/>
    <property type="molecule type" value="Genomic_DNA"/>
</dbReference>
<dbReference type="PANTHER" id="PTHR30472">
    <property type="entry name" value="FERRIC ENTEROBACTIN TRANSPORT SYSTEM PERMEASE PROTEIN"/>
    <property type="match status" value="1"/>
</dbReference>
<comment type="similarity">
    <text evidence="2">Belongs to the binding-protein-dependent transport system permease family. FecCD subfamily.</text>
</comment>
<keyword evidence="7 9" id="KW-0472">Membrane</keyword>
<protein>
    <submittedName>
        <fullName evidence="10">Iron ABC transporter permease</fullName>
    </submittedName>
</protein>
<feature type="transmembrane region" description="Helical" evidence="9">
    <location>
        <begin position="184"/>
        <end position="204"/>
    </location>
</feature>
<evidence type="ECO:0000256" key="3">
    <source>
        <dbReference type="ARBA" id="ARBA00022448"/>
    </source>
</evidence>
<evidence type="ECO:0000256" key="7">
    <source>
        <dbReference type="ARBA" id="ARBA00023136"/>
    </source>
</evidence>
<keyword evidence="5 9" id="KW-0812">Transmembrane</keyword>
<dbReference type="CDD" id="cd06550">
    <property type="entry name" value="TM_ABC_iron-siderophores_like"/>
    <property type="match status" value="1"/>
</dbReference>
<dbReference type="Pfam" id="PF01032">
    <property type="entry name" value="FecCD"/>
    <property type="match status" value="1"/>
</dbReference>
<evidence type="ECO:0000256" key="9">
    <source>
        <dbReference type="SAM" id="Phobius"/>
    </source>
</evidence>
<dbReference type="Proteomes" id="UP001059859">
    <property type="component" value="Chromosome"/>
</dbReference>
<keyword evidence="11" id="KW-1185">Reference proteome</keyword>
<evidence type="ECO:0000256" key="4">
    <source>
        <dbReference type="ARBA" id="ARBA00022475"/>
    </source>
</evidence>
<proteinExistence type="inferred from homology"/>
<evidence type="ECO:0000256" key="1">
    <source>
        <dbReference type="ARBA" id="ARBA00004651"/>
    </source>
</evidence>
<keyword evidence="4" id="KW-1003">Cell membrane</keyword>
<evidence type="ECO:0000256" key="2">
    <source>
        <dbReference type="ARBA" id="ARBA00007935"/>
    </source>
</evidence>
<feature type="transmembrane region" description="Helical" evidence="9">
    <location>
        <begin position="41"/>
        <end position="61"/>
    </location>
</feature>
<organism evidence="10 11">
    <name type="scientific">Arthrobacter zhaoxinii</name>
    <dbReference type="NCBI Taxonomy" id="2964616"/>
    <lineage>
        <taxon>Bacteria</taxon>
        <taxon>Bacillati</taxon>
        <taxon>Actinomycetota</taxon>
        <taxon>Actinomycetes</taxon>
        <taxon>Micrococcales</taxon>
        <taxon>Micrococcaceae</taxon>
        <taxon>Arthrobacter</taxon>
    </lineage>
</organism>
<keyword evidence="6 9" id="KW-1133">Transmembrane helix</keyword>
<evidence type="ECO:0000256" key="5">
    <source>
        <dbReference type="ARBA" id="ARBA00022692"/>
    </source>
</evidence>
<feature type="transmembrane region" description="Helical" evidence="9">
    <location>
        <begin position="127"/>
        <end position="147"/>
    </location>
</feature>
<feature type="transmembrane region" description="Helical" evidence="9">
    <location>
        <begin position="98"/>
        <end position="115"/>
    </location>
</feature>
<feature type="transmembrane region" description="Helical" evidence="9">
    <location>
        <begin position="153"/>
        <end position="172"/>
    </location>
</feature>
<comment type="subcellular location">
    <subcellularLocation>
        <location evidence="1">Cell membrane</location>
        <topology evidence="1">Multi-pass membrane protein</topology>
    </subcellularLocation>
</comment>
<accession>A0ABY5YNV0</accession>
<feature type="transmembrane region" description="Helical" evidence="9">
    <location>
        <begin position="342"/>
        <end position="360"/>
    </location>
</feature>
<name>A0ABY5YNV0_9MICC</name>
<feature type="compositionally biased region" description="Low complexity" evidence="8">
    <location>
        <begin position="13"/>
        <end position="27"/>
    </location>
</feature>
<sequence length="367" mass="36656">MPRSTSSAPAEVPARAGHPGAAGADAPAAPRRSLLSAGRGTALLAAGLGVLLLAVVTSLAVGAHQLNPAEVAASLWTEITGTGSTYADDVVASRVPRTVLGLIAGAALAVAGVIMQGLTRNPLADPGILGVNAGAAAALVTGMAFFGLSATSANVWVALPGALLTVLVVYGLASGRRGSTPVRLVLAGTVISAVLMSFIQAIALTRPEVFTMYRFWAVGSLSGRTMEQAYDVLPFFLVGLAAALATGRSLNALALGEEAAASLGLRPQTAKITGALAAAVLCASATAAVGPIGFVGLAVPHIVRSFTGPDHRWLLVLSAVVGPALLLFADVAGRLVAQPGEVLTGVITALLGAPLLILAVRRMRAVA</sequence>
<evidence type="ECO:0000313" key="11">
    <source>
        <dbReference type="Proteomes" id="UP001059859"/>
    </source>
</evidence>
<dbReference type="Gene3D" id="1.10.3470.10">
    <property type="entry name" value="ABC transporter involved in vitamin B12 uptake, BtuC"/>
    <property type="match status" value="1"/>
</dbReference>
<gene>
    <name evidence="10" type="ORF">N2K95_14100</name>
</gene>
<evidence type="ECO:0000313" key="10">
    <source>
        <dbReference type="EMBL" id="UWX96756.1"/>
    </source>
</evidence>
<dbReference type="InterPro" id="IPR000522">
    <property type="entry name" value="ABC_transptr_permease_BtuC"/>
</dbReference>
<reference evidence="10" key="1">
    <citation type="submission" date="2022-09" db="EMBL/GenBank/DDBJ databases">
        <title>Novel species in genus Arthrobacter.</title>
        <authorList>
            <person name="Liu Y."/>
        </authorList>
    </citation>
    <scope>NUCLEOTIDE SEQUENCE</scope>
    <source>
        <strain evidence="10">Zg-Y815</strain>
    </source>
</reference>
<dbReference type="SUPFAM" id="SSF81345">
    <property type="entry name" value="ABC transporter involved in vitamin B12 uptake, BtuC"/>
    <property type="match status" value="1"/>
</dbReference>